<reference evidence="1 2" key="1">
    <citation type="submission" date="2018-03" db="EMBL/GenBank/DDBJ databases">
        <authorList>
            <person name="Gully D."/>
        </authorList>
    </citation>
    <scope>NUCLEOTIDE SEQUENCE [LARGE SCALE GENOMIC DNA]</scope>
    <source>
        <strain evidence="1">ORS3257</strain>
    </source>
</reference>
<dbReference type="EMBL" id="LS398110">
    <property type="protein sequence ID" value="SPP93402.1"/>
    <property type="molecule type" value="Genomic_DNA"/>
</dbReference>
<dbReference type="InterPro" id="IPR010699">
    <property type="entry name" value="DUF1275"/>
</dbReference>
<evidence type="ECO:0000313" key="2">
    <source>
        <dbReference type="Proteomes" id="UP000246085"/>
    </source>
</evidence>
<dbReference type="Proteomes" id="UP000246085">
    <property type="component" value="Chromosome BRAD3257"/>
</dbReference>
<dbReference type="KEGG" id="bvz:BRAD3257_2326"/>
<accession>A0A2U3PW54</accession>
<dbReference type="Pfam" id="PF06912">
    <property type="entry name" value="DUF1275"/>
    <property type="match status" value="1"/>
</dbReference>
<organism evidence="1 2">
    <name type="scientific">Bradyrhizobium vignae</name>
    <dbReference type="NCBI Taxonomy" id="1549949"/>
    <lineage>
        <taxon>Bacteria</taxon>
        <taxon>Pseudomonadati</taxon>
        <taxon>Pseudomonadota</taxon>
        <taxon>Alphaproteobacteria</taxon>
        <taxon>Hyphomicrobiales</taxon>
        <taxon>Nitrobacteraceae</taxon>
        <taxon>Bradyrhizobium</taxon>
    </lineage>
</organism>
<name>A0A2U3PW54_9BRAD</name>
<protein>
    <submittedName>
        <fullName evidence="1">Uncharacterized protein</fullName>
    </submittedName>
</protein>
<dbReference type="AlphaFoldDB" id="A0A2U3PW54"/>
<sequence length="65" mass="6956">MFATARNADMSTLDVAAGAIRRDETVGIVLLLAFAGGYIDAYTWIIHGVMANAQTANLWDGRQLG</sequence>
<evidence type="ECO:0000313" key="1">
    <source>
        <dbReference type="EMBL" id="SPP93402.1"/>
    </source>
</evidence>
<proteinExistence type="predicted"/>
<gene>
    <name evidence="1" type="ORF">BRAD3257_2326</name>
</gene>